<evidence type="ECO:0000313" key="3">
    <source>
        <dbReference type="EMBL" id="MBC9206461.1"/>
    </source>
</evidence>
<keyword evidence="2" id="KW-0472">Membrane</keyword>
<dbReference type="Pfam" id="PF12365">
    <property type="entry name" value="DUF3649"/>
    <property type="match status" value="1"/>
</dbReference>
<feature type="transmembrane region" description="Helical" evidence="2">
    <location>
        <begin position="90"/>
        <end position="109"/>
    </location>
</feature>
<feature type="region of interest" description="Disordered" evidence="1">
    <location>
        <begin position="1"/>
        <end position="20"/>
    </location>
</feature>
<name>A0ABR7RJG0_9PROT</name>
<reference evidence="3 4" key="1">
    <citation type="journal article" date="2013" name="Int. J. Syst. Evol. Microbiol.">
        <title>Roseomonas aerophila sp. nov., isolated from air.</title>
        <authorList>
            <person name="Kim S.J."/>
            <person name="Weon H.Y."/>
            <person name="Ahn J.H."/>
            <person name="Hong S.B."/>
            <person name="Seok S.J."/>
            <person name="Whang K.S."/>
            <person name="Kwon S.W."/>
        </authorList>
    </citation>
    <scope>NUCLEOTIDE SEQUENCE [LARGE SCALE GENOMIC DNA]</scope>
    <source>
        <strain evidence="3 4">NBRC 108923</strain>
    </source>
</reference>
<proteinExistence type="predicted"/>
<dbReference type="EMBL" id="JACTVA010000007">
    <property type="protein sequence ID" value="MBC9206461.1"/>
    <property type="molecule type" value="Genomic_DNA"/>
</dbReference>
<organism evidence="3 4">
    <name type="scientific">Teichococcus aerophilus</name>
    <dbReference type="NCBI Taxonomy" id="1224513"/>
    <lineage>
        <taxon>Bacteria</taxon>
        <taxon>Pseudomonadati</taxon>
        <taxon>Pseudomonadota</taxon>
        <taxon>Alphaproteobacteria</taxon>
        <taxon>Acetobacterales</taxon>
        <taxon>Roseomonadaceae</taxon>
        <taxon>Roseomonas</taxon>
    </lineage>
</organism>
<protein>
    <submittedName>
        <fullName evidence="3">DUF3649 domain-containing protein</fullName>
    </submittedName>
</protein>
<accession>A0ABR7RJG0</accession>
<feature type="transmembrane region" description="Helical" evidence="2">
    <location>
        <begin position="26"/>
        <end position="50"/>
    </location>
</feature>
<sequence length="112" mass="11097">MARPGAANASATQGKRPWPGAEARRVAAIVLRVLGGVGGGYGIAALSTMLLSTSLPMPKAEAVLTASMASFAIFAGAIVWAFAARSVARAWLGLAIPAALLALALLIPGSGA</sequence>
<evidence type="ECO:0000256" key="2">
    <source>
        <dbReference type="SAM" id="Phobius"/>
    </source>
</evidence>
<dbReference type="InterPro" id="IPR022109">
    <property type="entry name" value="DUF3649"/>
</dbReference>
<dbReference type="Proteomes" id="UP000626026">
    <property type="component" value="Unassembled WGS sequence"/>
</dbReference>
<keyword evidence="2" id="KW-1133">Transmembrane helix</keyword>
<keyword evidence="2" id="KW-0812">Transmembrane</keyword>
<comment type="caution">
    <text evidence="3">The sequence shown here is derived from an EMBL/GenBank/DDBJ whole genome shotgun (WGS) entry which is preliminary data.</text>
</comment>
<feature type="transmembrane region" description="Helical" evidence="2">
    <location>
        <begin position="62"/>
        <end position="83"/>
    </location>
</feature>
<gene>
    <name evidence="3" type="ORF">IBL26_06400</name>
</gene>
<evidence type="ECO:0000256" key="1">
    <source>
        <dbReference type="SAM" id="MobiDB-lite"/>
    </source>
</evidence>
<keyword evidence="4" id="KW-1185">Reference proteome</keyword>
<evidence type="ECO:0000313" key="4">
    <source>
        <dbReference type="Proteomes" id="UP000626026"/>
    </source>
</evidence>